<proteinExistence type="predicted"/>
<dbReference type="GO" id="GO:0005634">
    <property type="term" value="C:nucleus"/>
    <property type="evidence" value="ECO:0007669"/>
    <property type="project" value="UniProtKB-SubCell"/>
</dbReference>
<dbReference type="Pfam" id="PF00319">
    <property type="entry name" value="SRF-TF"/>
    <property type="match status" value="1"/>
</dbReference>
<dbReference type="Araport" id="AT1G54760"/>
<dbReference type="Gene3D" id="3.40.1810.10">
    <property type="entry name" value="Transcription factor, MADS-box"/>
    <property type="match status" value="1"/>
</dbReference>
<feature type="domain" description="MADS-box" evidence="6">
    <location>
        <begin position="18"/>
        <end position="47"/>
    </location>
</feature>
<evidence type="ECO:0000313" key="8">
    <source>
        <dbReference type="EMBL" id="CAA0295186.1"/>
    </source>
</evidence>
<evidence type="ECO:0000313" key="15">
    <source>
        <dbReference type="Proteomes" id="UP000516314"/>
    </source>
</evidence>
<evidence type="ECO:0000313" key="7">
    <source>
        <dbReference type="Araport" id="AT1G54760"/>
    </source>
</evidence>
<dbReference type="GO" id="GO:0003677">
    <property type="term" value="F:DNA binding"/>
    <property type="evidence" value="ECO:0007669"/>
    <property type="project" value="UniProtKB-KW"/>
</dbReference>
<dbReference type="SMR" id="A0A178WBF1"/>
<dbReference type="OrthoDB" id="1286682at2759"/>
<comment type="subcellular location">
    <subcellularLocation>
        <location evidence="1">Nucleus</location>
    </subcellularLocation>
</comment>
<keyword evidence="5" id="KW-0539">Nucleus</keyword>
<dbReference type="Proteomes" id="UP000078284">
    <property type="component" value="Chromosome 1"/>
</dbReference>
<evidence type="ECO:0000313" key="10">
    <source>
        <dbReference type="EMBL" id="OAP14825.1"/>
    </source>
</evidence>
<dbReference type="PROSITE" id="PS50066">
    <property type="entry name" value="MADS_BOX_2"/>
    <property type="match status" value="1"/>
</dbReference>
<evidence type="ECO:0000259" key="6">
    <source>
        <dbReference type="PROSITE" id="PS50066"/>
    </source>
</evidence>
<reference evidence="9 15" key="4">
    <citation type="submission" date="2020-09" db="EMBL/GenBank/DDBJ databases">
        <authorList>
            <person name="Ashkenazy H."/>
        </authorList>
    </citation>
    <scope>NUCLEOTIDE SEQUENCE [LARGE SCALE GENOMIC DNA]</scope>
    <source>
        <strain evidence="15">cv. Cdm-0</strain>
    </source>
</reference>
<gene>
    <name evidence="7" type="ordered locus">At1g54760</name>
    <name evidence="10" type="ordered locus">AXX17_At1g49260</name>
    <name evidence="11" type="ORF">AN1_LOCUS4599</name>
    <name evidence="9" type="ORF">AT9943_LOCUS3930</name>
    <name evidence="8" type="ORF">C24_LOCUS4487</name>
</gene>
<dbReference type="AlphaFoldDB" id="A0A178WBF1"/>
<name>A0A178WBF1_ARATH</name>
<evidence type="ECO:0000313" key="9">
    <source>
        <dbReference type="EMBL" id="CAD5315568.1"/>
    </source>
</evidence>
<dbReference type="Proteomes" id="UP000516314">
    <property type="component" value="Chromosome 1"/>
</dbReference>
<evidence type="ECO:0000313" key="14">
    <source>
        <dbReference type="Proteomes" id="UP000434276"/>
    </source>
</evidence>
<reference evidence="12" key="1">
    <citation type="journal article" date="2016" name="Proc. Natl. Acad. Sci. U.S.A.">
        <title>Chromosome-level assembly of Arabidopsis thaliana Ler reveals the extent of translocation and inversion polymorphisms.</title>
        <authorList>
            <person name="Zapata L."/>
            <person name="Ding J."/>
            <person name="Willing E.M."/>
            <person name="Hartwig B."/>
            <person name="Bezdan D."/>
            <person name="Jiao W.B."/>
            <person name="Patel V."/>
            <person name="Velikkakam James G."/>
            <person name="Koornneef M."/>
            <person name="Ossowski S."/>
            <person name="Schneeberger K."/>
        </authorList>
    </citation>
    <scope>NUCLEOTIDE SEQUENCE [LARGE SCALE GENOMIC DNA]</scope>
    <source>
        <strain evidence="12">cv. Landsberg erecta</strain>
    </source>
</reference>
<evidence type="ECO:0000256" key="5">
    <source>
        <dbReference type="ARBA" id="ARBA00023242"/>
    </source>
</evidence>
<dbReference type="EMBL" id="CACRSJ010000104">
    <property type="protein sequence ID" value="VYS49120.1"/>
    <property type="molecule type" value="Genomic_DNA"/>
</dbReference>
<reference evidence="8 14" key="3">
    <citation type="submission" date="2019-12" db="EMBL/GenBank/DDBJ databases">
        <authorList>
            <person name="Jiao W.-B."/>
            <person name="Schneeberger K."/>
        </authorList>
    </citation>
    <scope>NUCLEOTIDE SEQUENCE [LARGE SCALE GENOMIC DNA]</scope>
    <source>
        <strain evidence="13">cv. An-1</strain>
        <strain evidence="14">cv. C24</strain>
    </source>
</reference>
<evidence type="ECO:0000313" key="12">
    <source>
        <dbReference type="Proteomes" id="UP000078284"/>
    </source>
</evidence>
<evidence type="ECO:0000313" key="11">
    <source>
        <dbReference type="EMBL" id="VYS49120.1"/>
    </source>
</evidence>
<dbReference type="EMBL" id="CACSHJ010000087">
    <property type="protein sequence ID" value="CAA0295186.1"/>
    <property type="molecule type" value="Genomic_DNA"/>
</dbReference>
<organism evidence="10 12">
    <name type="scientific">Arabidopsis thaliana</name>
    <name type="common">Mouse-ear cress</name>
    <dbReference type="NCBI Taxonomy" id="3702"/>
    <lineage>
        <taxon>Eukaryota</taxon>
        <taxon>Viridiplantae</taxon>
        <taxon>Streptophyta</taxon>
        <taxon>Embryophyta</taxon>
        <taxon>Tracheophyta</taxon>
        <taxon>Spermatophyta</taxon>
        <taxon>Magnoliopsida</taxon>
        <taxon>eudicotyledons</taxon>
        <taxon>Gunneridae</taxon>
        <taxon>Pentapetalae</taxon>
        <taxon>rosids</taxon>
        <taxon>malvids</taxon>
        <taxon>Brassicales</taxon>
        <taxon>Brassicaceae</taxon>
        <taxon>Camelineae</taxon>
        <taxon>Arabidopsis</taxon>
    </lineage>
</organism>
<reference evidence="10" key="2">
    <citation type="submission" date="2016-03" db="EMBL/GenBank/DDBJ databases">
        <title>Full-length assembly of Arabidopsis thaliana Ler reveals the complement of translocations and inversions.</title>
        <authorList>
            <person name="Zapata L."/>
            <person name="Schneeberger K."/>
            <person name="Ossowski S."/>
        </authorList>
    </citation>
    <scope>NUCLEOTIDE SEQUENCE [LARGE SCALE GENOMIC DNA]</scope>
    <source>
        <tissue evidence="10">Leaf</tissue>
    </source>
</reference>
<dbReference type="SUPFAM" id="SSF55455">
    <property type="entry name" value="SRF-like"/>
    <property type="match status" value="1"/>
</dbReference>
<dbReference type="InterPro" id="IPR002100">
    <property type="entry name" value="TF_MADSbox"/>
</dbReference>
<keyword evidence="3" id="KW-0238">DNA-binding</keyword>
<dbReference type="Proteomes" id="UP000426265">
    <property type="component" value="Unassembled WGS sequence"/>
</dbReference>
<keyword evidence="2" id="KW-0805">Transcription regulation</keyword>
<dbReference type="InterPro" id="IPR036879">
    <property type="entry name" value="TF_MADSbox_sf"/>
</dbReference>
<dbReference type="ExpressionAtlas" id="A0A178WBF1">
    <property type="expression patterns" value="baseline"/>
</dbReference>
<protein>
    <submittedName>
        <fullName evidence="9">(thale cress) hypothetical protein</fullName>
    </submittedName>
    <submittedName>
        <fullName evidence="10">AGL85</fullName>
    </submittedName>
</protein>
<dbReference type="EMBL" id="LUHQ01000001">
    <property type="protein sequence ID" value="OAP14825.1"/>
    <property type="molecule type" value="Genomic_DNA"/>
</dbReference>
<dbReference type="GO" id="GO:0046983">
    <property type="term" value="F:protein dimerization activity"/>
    <property type="evidence" value="ECO:0007669"/>
    <property type="project" value="InterPro"/>
</dbReference>
<accession>A0A178WBF1</accession>
<evidence type="ECO:0000313" key="13">
    <source>
        <dbReference type="Proteomes" id="UP000426265"/>
    </source>
</evidence>
<dbReference type="EMBL" id="LR881466">
    <property type="protein sequence ID" value="CAD5315568.1"/>
    <property type="molecule type" value="Genomic_DNA"/>
</dbReference>
<dbReference type="KEGG" id="ath:AT1G54760"/>
<evidence type="ECO:0000256" key="4">
    <source>
        <dbReference type="ARBA" id="ARBA00023163"/>
    </source>
</evidence>
<evidence type="ECO:0000256" key="3">
    <source>
        <dbReference type="ARBA" id="ARBA00023125"/>
    </source>
</evidence>
<evidence type="ECO:0000256" key="1">
    <source>
        <dbReference type="ARBA" id="ARBA00004123"/>
    </source>
</evidence>
<evidence type="ECO:0000256" key="2">
    <source>
        <dbReference type="ARBA" id="ARBA00023015"/>
    </source>
</evidence>
<dbReference type="Proteomes" id="UP000434276">
    <property type="component" value="Unassembled WGS sequence"/>
</dbReference>
<keyword evidence="4" id="KW-0804">Transcription</keyword>
<sequence length="161" mass="18175">MKTDWSHYLSVEMESTISNELSILCGAEVAFLGYSCSGKPYTFGSPSFQAVAERFLNREASSSLQRSVMNAHQQAKIQELCKVYNRMVEEAKTEEAKVKKAAALAETMPVDEDAWWKVDPKEVEDHEEAKKIMEKCEGLYEKLCNEAAARIQRGDAENNNK</sequence>